<accession>A0A920BSB1</accession>
<evidence type="ECO:0000256" key="2">
    <source>
        <dbReference type="SAM" id="Coils"/>
    </source>
</evidence>
<dbReference type="SUPFAM" id="SSF56563">
    <property type="entry name" value="Major capsid protein gp5"/>
    <property type="match status" value="1"/>
</dbReference>
<keyword evidence="5" id="KW-1185">Reference proteome</keyword>
<dbReference type="Proteomes" id="UP000682111">
    <property type="component" value="Unassembled WGS sequence"/>
</dbReference>
<dbReference type="RefSeq" id="WP_095306763.1">
    <property type="nucleotide sequence ID" value="NZ_BORC01000001.1"/>
</dbReference>
<comment type="caution">
    <text evidence="4">The sequence shown here is derived from an EMBL/GenBank/DDBJ whole genome shotgun (WGS) entry which is preliminary data.</text>
</comment>
<protein>
    <submittedName>
        <fullName evidence="4">Phage capsid protein</fullName>
    </submittedName>
</protein>
<reference evidence="4" key="1">
    <citation type="submission" date="2021-03" db="EMBL/GenBank/DDBJ databases">
        <title>Antimicrobial resistance genes in bacteria isolated from Japanese honey, and their potential for conferring macrolide and lincosamide resistance in the American foulbrood pathogen Paenibacillus larvae.</title>
        <authorList>
            <person name="Okamoto M."/>
            <person name="Kumagai M."/>
            <person name="Kanamori H."/>
            <person name="Takamatsu D."/>
        </authorList>
    </citation>
    <scope>NUCLEOTIDE SEQUENCE</scope>
    <source>
        <strain evidence="4">J27TS8</strain>
    </source>
</reference>
<evidence type="ECO:0000313" key="5">
    <source>
        <dbReference type="Proteomes" id="UP000682111"/>
    </source>
</evidence>
<keyword evidence="2" id="KW-0175">Coiled coil</keyword>
<dbReference type="NCBIfam" id="TIGR01554">
    <property type="entry name" value="major_cap_HK97"/>
    <property type="match status" value="1"/>
</dbReference>
<evidence type="ECO:0000259" key="3">
    <source>
        <dbReference type="Pfam" id="PF05065"/>
    </source>
</evidence>
<feature type="domain" description="Phage capsid-like C-terminal" evidence="3">
    <location>
        <begin position="130"/>
        <end position="355"/>
    </location>
</feature>
<name>A0A920BSB1_9BACI</name>
<feature type="coiled-coil region" evidence="2">
    <location>
        <begin position="4"/>
        <end position="66"/>
    </location>
</feature>
<organism evidence="4 5">
    <name type="scientific">Robertmurraya siralis</name>
    <dbReference type="NCBI Taxonomy" id="77777"/>
    <lineage>
        <taxon>Bacteria</taxon>
        <taxon>Bacillati</taxon>
        <taxon>Bacillota</taxon>
        <taxon>Bacilli</taxon>
        <taxon>Bacillales</taxon>
        <taxon>Bacillaceae</taxon>
        <taxon>Robertmurraya</taxon>
    </lineage>
</organism>
<dbReference type="InterPro" id="IPR024455">
    <property type="entry name" value="Phage_capsid"/>
</dbReference>
<dbReference type="Pfam" id="PF05065">
    <property type="entry name" value="Phage_capsid"/>
    <property type="match status" value="1"/>
</dbReference>
<evidence type="ECO:0000256" key="1">
    <source>
        <dbReference type="ARBA" id="ARBA00004328"/>
    </source>
</evidence>
<evidence type="ECO:0000313" key="4">
    <source>
        <dbReference type="EMBL" id="GIN60529.1"/>
    </source>
</evidence>
<comment type="subcellular location">
    <subcellularLocation>
        <location evidence="1">Virion</location>
    </subcellularLocation>
</comment>
<proteinExistence type="predicted"/>
<dbReference type="InterPro" id="IPR054612">
    <property type="entry name" value="Phage_capsid-like_C"/>
</dbReference>
<gene>
    <name evidence="4" type="ORF">J27TS8_05220</name>
</gene>
<dbReference type="AlphaFoldDB" id="A0A920BSB1"/>
<dbReference type="EMBL" id="BORC01000001">
    <property type="protein sequence ID" value="GIN60529.1"/>
    <property type="molecule type" value="Genomic_DNA"/>
</dbReference>
<sequence>MKTLFELKQDMATIGQQLQKIESELAQKAVDPKASMEDIKALQDSKKDLKMRFEVIKEQHDTLEAEQKEKFAAQQQTKNLGLGSEADPKQKMIKAKAEFIRASLERRPVNDEAKQLIAIPAGNETGGDKFLPTTMQNELVHEPFARNQLREVAQISAIKGLELPRISYNLDDDDFITDEETAKELKLKGDTVTFGRNKFKVKAVISDTVIHGSDVELVGFVDNALRSGLAAKEKKDSLSSTPKSGLEHMSFYNGTDIKRVQGDDLYKAIKAAIADLHEDFRDNAQIVMRYADYMDIIEVLANGNATLYNAQPEQVLGKPVHFADGAVNPIIGDFNYFRINYDAMTYDTDKDVDSGNYLFVLTAWYDQKRSLNSAFRIAEVVDTP</sequence>